<keyword evidence="2" id="KW-1185">Reference proteome</keyword>
<name>A0A1D1VAK0_RAMVA</name>
<accession>A0A1D1VAK0</accession>
<dbReference type="AlphaFoldDB" id="A0A1D1VAK0"/>
<comment type="caution">
    <text evidence="1">The sequence shown here is derived from an EMBL/GenBank/DDBJ whole genome shotgun (WGS) entry which is preliminary data.</text>
</comment>
<protein>
    <submittedName>
        <fullName evidence="1">Uncharacterized protein</fullName>
    </submittedName>
</protein>
<sequence>MFPSAHGKIHEGTTELNCVDSWPRRTKRYIAPDWPAPHFIFSTHPTWYRFCDAVKVKSQLF</sequence>
<dbReference type="Proteomes" id="UP000186922">
    <property type="component" value="Unassembled WGS sequence"/>
</dbReference>
<proteinExistence type="predicted"/>
<organism evidence="1 2">
    <name type="scientific">Ramazzottius varieornatus</name>
    <name type="common">Water bear</name>
    <name type="synonym">Tardigrade</name>
    <dbReference type="NCBI Taxonomy" id="947166"/>
    <lineage>
        <taxon>Eukaryota</taxon>
        <taxon>Metazoa</taxon>
        <taxon>Ecdysozoa</taxon>
        <taxon>Tardigrada</taxon>
        <taxon>Eutardigrada</taxon>
        <taxon>Parachela</taxon>
        <taxon>Hypsibioidea</taxon>
        <taxon>Ramazzottiidae</taxon>
        <taxon>Ramazzottius</taxon>
    </lineage>
</organism>
<evidence type="ECO:0000313" key="1">
    <source>
        <dbReference type="EMBL" id="GAU98671.1"/>
    </source>
</evidence>
<dbReference type="EMBL" id="BDGG01000004">
    <property type="protein sequence ID" value="GAU98671.1"/>
    <property type="molecule type" value="Genomic_DNA"/>
</dbReference>
<gene>
    <name evidence="1" type="primary">RvY_09787-1</name>
    <name evidence="1" type="synonym">RvY_09787.1</name>
    <name evidence="1" type="ORF">RvY_09787</name>
</gene>
<evidence type="ECO:0000313" key="2">
    <source>
        <dbReference type="Proteomes" id="UP000186922"/>
    </source>
</evidence>
<reference evidence="1 2" key="1">
    <citation type="journal article" date="2016" name="Nat. Commun.">
        <title>Extremotolerant tardigrade genome and improved radiotolerance of human cultured cells by tardigrade-unique protein.</title>
        <authorList>
            <person name="Hashimoto T."/>
            <person name="Horikawa D.D."/>
            <person name="Saito Y."/>
            <person name="Kuwahara H."/>
            <person name="Kozuka-Hata H."/>
            <person name="Shin-I T."/>
            <person name="Minakuchi Y."/>
            <person name="Ohishi K."/>
            <person name="Motoyama A."/>
            <person name="Aizu T."/>
            <person name="Enomoto A."/>
            <person name="Kondo K."/>
            <person name="Tanaka S."/>
            <person name="Hara Y."/>
            <person name="Koshikawa S."/>
            <person name="Sagara H."/>
            <person name="Miura T."/>
            <person name="Yokobori S."/>
            <person name="Miyagawa K."/>
            <person name="Suzuki Y."/>
            <person name="Kubo T."/>
            <person name="Oyama M."/>
            <person name="Kohara Y."/>
            <person name="Fujiyama A."/>
            <person name="Arakawa K."/>
            <person name="Katayama T."/>
            <person name="Toyoda A."/>
            <person name="Kunieda T."/>
        </authorList>
    </citation>
    <scope>NUCLEOTIDE SEQUENCE [LARGE SCALE GENOMIC DNA]</scope>
    <source>
        <strain evidence="1 2">YOKOZUNA-1</strain>
    </source>
</reference>